<evidence type="ECO:0000256" key="4">
    <source>
        <dbReference type="ARBA" id="ARBA00022475"/>
    </source>
</evidence>
<dbReference type="Pfam" id="PF12698">
    <property type="entry name" value="ABC2_membrane_3"/>
    <property type="match status" value="1"/>
</dbReference>
<evidence type="ECO:0000256" key="6">
    <source>
        <dbReference type="ARBA" id="ARBA00022989"/>
    </source>
</evidence>
<gene>
    <name evidence="8" type="ORF">G4V39_09905</name>
</gene>
<dbReference type="Gene3D" id="3.40.1710.10">
    <property type="entry name" value="abc type-2 transporter like domain"/>
    <property type="match status" value="1"/>
</dbReference>
<evidence type="ECO:0000256" key="7">
    <source>
        <dbReference type="ARBA" id="ARBA00023136"/>
    </source>
</evidence>
<dbReference type="GO" id="GO:0140359">
    <property type="term" value="F:ABC-type transporter activity"/>
    <property type="evidence" value="ECO:0007669"/>
    <property type="project" value="InterPro"/>
</dbReference>
<dbReference type="GO" id="GO:0005886">
    <property type="term" value="C:plasma membrane"/>
    <property type="evidence" value="ECO:0007669"/>
    <property type="project" value="UniProtKB-SubCell"/>
</dbReference>
<dbReference type="InterPro" id="IPR047817">
    <property type="entry name" value="ABC2_TM_bact-type"/>
</dbReference>
<evidence type="ECO:0000256" key="1">
    <source>
        <dbReference type="ARBA" id="ARBA00004651"/>
    </source>
</evidence>
<proteinExistence type="inferred from homology"/>
<protein>
    <submittedName>
        <fullName evidence="8">ABC transporter permease</fullName>
    </submittedName>
</protein>
<dbReference type="PROSITE" id="PS51012">
    <property type="entry name" value="ABC_TM2"/>
    <property type="match status" value="1"/>
</dbReference>
<dbReference type="PANTHER" id="PTHR30294:SF47">
    <property type="entry name" value="INNER MEMBRANE TRANSPORT PERMEASE YHHJ"/>
    <property type="match status" value="1"/>
</dbReference>
<evidence type="ECO:0000313" key="8">
    <source>
        <dbReference type="EMBL" id="QIJ72565.1"/>
    </source>
</evidence>
<keyword evidence="4" id="KW-1003">Cell membrane</keyword>
<dbReference type="PANTHER" id="PTHR30294">
    <property type="entry name" value="MEMBRANE COMPONENT OF ABC TRANSPORTER YHHJ-RELATED"/>
    <property type="match status" value="1"/>
</dbReference>
<dbReference type="Proteomes" id="UP000502179">
    <property type="component" value="Chromosome"/>
</dbReference>
<dbReference type="KEGG" id="tav:G4V39_09905"/>
<evidence type="ECO:0000313" key="9">
    <source>
        <dbReference type="Proteomes" id="UP000502179"/>
    </source>
</evidence>
<keyword evidence="7" id="KW-0472">Membrane</keyword>
<dbReference type="InterPro" id="IPR051449">
    <property type="entry name" value="ABC-2_transporter_component"/>
</dbReference>
<dbReference type="EMBL" id="CP048877">
    <property type="protein sequence ID" value="QIJ72565.1"/>
    <property type="molecule type" value="Genomic_DNA"/>
</dbReference>
<dbReference type="AlphaFoldDB" id="A0A6G7PXZ4"/>
<keyword evidence="9" id="KW-1185">Reference proteome</keyword>
<comment type="similarity">
    <text evidence="2">Belongs to the ABC-2 integral membrane protein family.</text>
</comment>
<evidence type="ECO:0000256" key="3">
    <source>
        <dbReference type="ARBA" id="ARBA00022448"/>
    </source>
</evidence>
<dbReference type="InterPro" id="IPR013525">
    <property type="entry name" value="ABC2_TM"/>
</dbReference>
<keyword evidence="6" id="KW-1133">Transmembrane helix</keyword>
<evidence type="ECO:0000256" key="5">
    <source>
        <dbReference type="ARBA" id="ARBA00022692"/>
    </source>
</evidence>
<organism evidence="8 9">
    <name type="scientific">Thermosulfuriphilus ammonigenes</name>
    <dbReference type="NCBI Taxonomy" id="1936021"/>
    <lineage>
        <taxon>Bacteria</taxon>
        <taxon>Pseudomonadati</taxon>
        <taxon>Thermodesulfobacteriota</taxon>
        <taxon>Thermodesulfobacteria</taxon>
        <taxon>Thermodesulfobacteriales</taxon>
        <taxon>Thermodesulfobacteriaceae</taxon>
        <taxon>Thermosulfuriphilus</taxon>
    </lineage>
</organism>
<name>A0A6G7PXZ4_9BACT</name>
<sequence>MRASLRRIYVLTIKELLQLVRDTALIVATVYLFLVDVYIAGSGVSISLRNTLLMGLDHDRSHHSRELMARFTSPYFIYAGEVARSQEAIRLLERGEAMVVLDIPEGFEADIASGRGTEVQMLVDTSNSAIGFLAASYGGQIVATFSQDQAFERLGLKDEDLEKLPLIINRERIWFNPNQREPWFMSVSELLTVITLLTMLLPAAAMVREKERGTIEQLLVSPLGPLEIMFSKVLAMTGVILVGTAASIGFVLEPIFKVPLRGSLPLFFLATALYVFTSCGYGLFIATLARNLAQVGLLTIIAIAPIIFLSGTWTPPEAMPFWLRELMVFSPLHYYILITYGIFLKGVGLRTLWPEFLGMITLGLAIFAFGAYRFRRQF</sequence>
<keyword evidence="5" id="KW-0812">Transmembrane</keyword>
<accession>A0A6G7PXZ4</accession>
<reference evidence="8 9" key="1">
    <citation type="submission" date="2020-02" db="EMBL/GenBank/DDBJ databases">
        <title>Genome analysis of Thermosulfuriphilus ammonigenes ST65T, an anaerobic thermophilic chemolithoautotrophic bacterium isolated from a deep-sea hydrothermal vent.</title>
        <authorList>
            <person name="Slobodkina G."/>
            <person name="Allioux M."/>
            <person name="Merkel A."/>
            <person name="Alain K."/>
            <person name="Jebbar M."/>
            <person name="Slobodkin A."/>
        </authorList>
    </citation>
    <scope>NUCLEOTIDE SEQUENCE [LARGE SCALE GENOMIC DNA]</scope>
    <source>
        <strain evidence="8 9">ST65</strain>
    </source>
</reference>
<evidence type="ECO:0000256" key="2">
    <source>
        <dbReference type="ARBA" id="ARBA00007783"/>
    </source>
</evidence>
<keyword evidence="3" id="KW-0813">Transport</keyword>
<comment type="subcellular location">
    <subcellularLocation>
        <location evidence="1">Cell membrane</location>
        <topology evidence="1">Multi-pass membrane protein</topology>
    </subcellularLocation>
</comment>
<dbReference type="RefSeq" id="WP_166032782.1">
    <property type="nucleotide sequence ID" value="NZ_CP048877.1"/>
</dbReference>